<dbReference type="Proteomes" id="UP000541444">
    <property type="component" value="Unassembled WGS sequence"/>
</dbReference>
<gene>
    <name evidence="1" type="ORF">GIB67_039773</name>
</gene>
<name>A0A7J7MQH0_9MAGN</name>
<dbReference type="PANTHER" id="PTHR23272">
    <property type="entry name" value="BED FINGER-RELATED"/>
    <property type="match status" value="1"/>
</dbReference>
<dbReference type="PANTHER" id="PTHR23272:SF161">
    <property type="entry name" value="ZINC FINGER BED DOMAIN-CONTAINING PROTEIN RICESLEEPER 1-LIKE"/>
    <property type="match status" value="1"/>
</dbReference>
<comment type="caution">
    <text evidence="1">The sequence shown here is derived from an EMBL/GenBank/DDBJ whole genome shotgun (WGS) entry which is preliminary data.</text>
</comment>
<evidence type="ECO:0000313" key="2">
    <source>
        <dbReference type="Proteomes" id="UP000541444"/>
    </source>
</evidence>
<protein>
    <submittedName>
        <fullName evidence="1">Uncharacterized protein</fullName>
    </submittedName>
</protein>
<reference evidence="1 2" key="1">
    <citation type="journal article" date="2020" name="IScience">
        <title>Genome Sequencing of the Endangered Kingdonia uniflora (Circaeasteraceae, Ranunculales) Reveals Potential Mechanisms of Evolutionary Specialization.</title>
        <authorList>
            <person name="Sun Y."/>
            <person name="Deng T."/>
            <person name="Zhang A."/>
            <person name="Moore M.J."/>
            <person name="Landis J.B."/>
            <person name="Lin N."/>
            <person name="Zhang H."/>
            <person name="Zhang X."/>
            <person name="Huang J."/>
            <person name="Zhang X."/>
            <person name="Sun H."/>
            <person name="Wang H."/>
        </authorList>
    </citation>
    <scope>NUCLEOTIDE SEQUENCE [LARGE SCALE GENOMIC DNA]</scope>
    <source>
        <strain evidence="1">TB1705</strain>
        <tissue evidence="1">Leaf</tissue>
    </source>
</reference>
<organism evidence="1 2">
    <name type="scientific">Kingdonia uniflora</name>
    <dbReference type="NCBI Taxonomy" id="39325"/>
    <lineage>
        <taxon>Eukaryota</taxon>
        <taxon>Viridiplantae</taxon>
        <taxon>Streptophyta</taxon>
        <taxon>Embryophyta</taxon>
        <taxon>Tracheophyta</taxon>
        <taxon>Spermatophyta</taxon>
        <taxon>Magnoliopsida</taxon>
        <taxon>Ranunculales</taxon>
        <taxon>Circaeasteraceae</taxon>
        <taxon>Kingdonia</taxon>
    </lineage>
</organism>
<dbReference type="OrthoDB" id="1733466at2759"/>
<dbReference type="InterPro" id="IPR012337">
    <property type="entry name" value="RNaseH-like_sf"/>
</dbReference>
<sequence>MLKIKKLRKLPLDVQHRWNSTFFILDAVLSLKRPITQYQMSKSLLHTITDDDWVVAELLRDFIKVFYEATLCFSKSYHVTSSEVIGHLVNICEIFEKYKHNRQFENICAEMEVLYPFTYTSEIELARSTITSLFKDYESTVDLPSAVTVDLPLALEAPPAVNLPPALEVDLPPALDLPLPLPSDLPSPLVVDLPLVLIGLSFVVLKPMLALSSLCLTVVSCLERGLLIGG</sequence>
<accession>A0A7J7MQH0</accession>
<dbReference type="AlphaFoldDB" id="A0A7J7MQH0"/>
<dbReference type="SUPFAM" id="SSF53098">
    <property type="entry name" value="Ribonuclease H-like"/>
    <property type="match status" value="1"/>
</dbReference>
<keyword evidence="2" id="KW-1185">Reference proteome</keyword>
<evidence type="ECO:0000313" key="1">
    <source>
        <dbReference type="EMBL" id="KAF6157012.1"/>
    </source>
</evidence>
<dbReference type="EMBL" id="JACGCM010001289">
    <property type="protein sequence ID" value="KAF6157012.1"/>
    <property type="molecule type" value="Genomic_DNA"/>
</dbReference>
<proteinExistence type="predicted"/>